<organism evidence="1">
    <name type="scientific">Thermodesulforhabdus norvegica</name>
    <dbReference type="NCBI Taxonomy" id="39841"/>
    <lineage>
        <taxon>Bacteria</taxon>
        <taxon>Pseudomonadati</taxon>
        <taxon>Thermodesulfobacteriota</taxon>
        <taxon>Syntrophobacteria</taxon>
        <taxon>Syntrophobacterales</taxon>
        <taxon>Thermodesulforhabdaceae</taxon>
        <taxon>Thermodesulforhabdus</taxon>
    </lineage>
</organism>
<comment type="caution">
    <text evidence="1">The sequence shown here is derived from an EMBL/GenBank/DDBJ whole genome shotgun (WGS) entry which is preliminary data.</text>
</comment>
<dbReference type="Proteomes" id="UP000886355">
    <property type="component" value="Unassembled WGS sequence"/>
</dbReference>
<evidence type="ECO:0000313" key="1">
    <source>
        <dbReference type="EMBL" id="HDL89482.1"/>
    </source>
</evidence>
<proteinExistence type="predicted"/>
<accession>A0A7C1AXR3</accession>
<gene>
    <name evidence="1" type="ORF">ENG14_01090</name>
</gene>
<dbReference type="EMBL" id="DQZW01000052">
    <property type="protein sequence ID" value="HDL89482.1"/>
    <property type="molecule type" value="Genomic_DNA"/>
</dbReference>
<reference evidence="1" key="1">
    <citation type="journal article" date="2020" name="mSystems">
        <title>Genome- and Community-Level Interaction Insights into Carbon Utilization and Element Cycling Functions of Hydrothermarchaeota in Hydrothermal Sediment.</title>
        <authorList>
            <person name="Zhou Z."/>
            <person name="Liu Y."/>
            <person name="Xu W."/>
            <person name="Pan J."/>
            <person name="Luo Z.H."/>
            <person name="Li M."/>
        </authorList>
    </citation>
    <scope>NUCLEOTIDE SEQUENCE [LARGE SCALE GENOMIC DNA]</scope>
    <source>
        <strain evidence="1">HyVt-19</strain>
    </source>
</reference>
<evidence type="ECO:0008006" key="2">
    <source>
        <dbReference type="Google" id="ProtNLM"/>
    </source>
</evidence>
<dbReference type="AlphaFoldDB" id="A0A7C1AXR3"/>
<sequence length="414" mass="45691">MNLIPDNKGISLALTIGLLLLLVMVTTTVNELVIRALRASHQIEASDKAYFAAEAGIEDALYELSVHTAGYETANLGTGDVRNADFAETNVDWINNWEIASKGLGDCANMDEWEDPYEPTYCGRIYEDGKLAINLFSDAPSPNGILTNQINDSAISTSALSLSDITIKFRLPLGVVENYPAAFDDGDQDLKIDNDGDYNVGDGSGLNEDGPVLYNIDFYKPEPCPYSGGVSVDDNDCDGRQDEDSPYDPVLLWKLSDDQGHFFRPLIGCKTIESGNHPSHPGHPNANMCEKDFTKTNFEISSFINQDDYGTDQTGLIRTLKDFLSQYGVSTSYMQIEVLAAAPFEAIDVEHTARVDFPYIEYGMKYDAGMGVEIPATYFSIKSDGYYQDFKQSITTNIIPQVTTRLLDLTIIQQ</sequence>
<name>A0A7C1AXR3_9BACT</name>
<protein>
    <recommendedName>
        <fullName evidence="2">Type 4 fimbrial biogenesis protein PilX N-terminal domain-containing protein</fullName>
    </recommendedName>
</protein>